<dbReference type="SUPFAM" id="SSF53335">
    <property type="entry name" value="S-adenosyl-L-methionine-dependent methyltransferases"/>
    <property type="match status" value="1"/>
</dbReference>
<evidence type="ECO:0000256" key="5">
    <source>
        <dbReference type="ARBA" id="ARBA00022691"/>
    </source>
</evidence>
<feature type="binding site" evidence="6">
    <location>
        <position position="87"/>
    </location>
    <ligand>
        <name>S-adenosyl-L-methionine</name>
        <dbReference type="ChEBI" id="CHEBI:59789"/>
    </ligand>
</feature>
<comment type="function">
    <text evidence="6">Specifically methylates the N7 position of a guanine in 16S rRNA.</text>
</comment>
<comment type="similarity">
    <text evidence="6">Belongs to the methyltransferase superfamily. RNA methyltransferase RsmG family.</text>
</comment>
<keyword evidence="1 6" id="KW-0963">Cytoplasm</keyword>
<keyword evidence="4 6" id="KW-0808">Transferase</keyword>
<evidence type="ECO:0000256" key="6">
    <source>
        <dbReference type="HAMAP-Rule" id="MF_00074"/>
    </source>
</evidence>
<reference evidence="7" key="1">
    <citation type="journal article" date="2021" name="PeerJ">
        <title>Extensive microbial diversity within the chicken gut microbiome revealed by metagenomics and culture.</title>
        <authorList>
            <person name="Gilroy R."/>
            <person name="Ravi A."/>
            <person name="Getino M."/>
            <person name="Pursley I."/>
            <person name="Horton D.L."/>
            <person name="Alikhan N.F."/>
            <person name="Baker D."/>
            <person name="Gharbi K."/>
            <person name="Hall N."/>
            <person name="Watson M."/>
            <person name="Adriaenssens E.M."/>
            <person name="Foster-Nyarko E."/>
            <person name="Jarju S."/>
            <person name="Secka A."/>
            <person name="Antonio M."/>
            <person name="Oren A."/>
            <person name="Chaudhuri R.R."/>
            <person name="La Ragione R."/>
            <person name="Hildebrand F."/>
            <person name="Pallen M.J."/>
        </authorList>
    </citation>
    <scope>NUCLEOTIDE SEQUENCE</scope>
    <source>
        <strain evidence="7">CHK186-16707</strain>
    </source>
</reference>
<dbReference type="AlphaFoldDB" id="A0A9D2HFM8"/>
<reference evidence="7" key="2">
    <citation type="submission" date="2021-04" db="EMBL/GenBank/DDBJ databases">
        <authorList>
            <person name="Gilroy R."/>
        </authorList>
    </citation>
    <scope>NUCLEOTIDE SEQUENCE</scope>
    <source>
        <strain evidence="7">CHK186-16707</strain>
    </source>
</reference>
<dbReference type="CDD" id="cd02440">
    <property type="entry name" value="AdoMet_MTases"/>
    <property type="match status" value="1"/>
</dbReference>
<evidence type="ECO:0000256" key="3">
    <source>
        <dbReference type="ARBA" id="ARBA00022603"/>
    </source>
</evidence>
<dbReference type="InterPro" id="IPR029063">
    <property type="entry name" value="SAM-dependent_MTases_sf"/>
</dbReference>
<organism evidence="7 8">
    <name type="scientific">Candidatus Mailhella merdigallinarum</name>
    <dbReference type="NCBI Taxonomy" id="2838658"/>
    <lineage>
        <taxon>Bacteria</taxon>
        <taxon>Pseudomonadati</taxon>
        <taxon>Thermodesulfobacteriota</taxon>
        <taxon>Desulfovibrionia</taxon>
        <taxon>Desulfovibrionales</taxon>
        <taxon>Desulfovibrionaceae</taxon>
        <taxon>Mailhella</taxon>
    </lineage>
</organism>
<evidence type="ECO:0000313" key="8">
    <source>
        <dbReference type="Proteomes" id="UP000824225"/>
    </source>
</evidence>
<comment type="caution">
    <text evidence="7">The sequence shown here is derived from an EMBL/GenBank/DDBJ whole genome shotgun (WGS) entry which is preliminary data.</text>
</comment>
<dbReference type="PIRSF" id="PIRSF003078">
    <property type="entry name" value="GidB"/>
    <property type="match status" value="1"/>
</dbReference>
<dbReference type="PANTHER" id="PTHR31760">
    <property type="entry name" value="S-ADENOSYL-L-METHIONINE-DEPENDENT METHYLTRANSFERASES SUPERFAMILY PROTEIN"/>
    <property type="match status" value="1"/>
</dbReference>
<evidence type="ECO:0000313" key="7">
    <source>
        <dbReference type="EMBL" id="HJA08960.1"/>
    </source>
</evidence>
<accession>A0A9D2HFM8</accession>
<feature type="binding site" evidence="6">
    <location>
        <position position="92"/>
    </location>
    <ligand>
        <name>S-adenosyl-L-methionine</name>
        <dbReference type="ChEBI" id="CHEBI:59789"/>
    </ligand>
</feature>
<dbReference type="InterPro" id="IPR003682">
    <property type="entry name" value="rRNA_ssu_MeTfrase_G"/>
</dbReference>
<gene>
    <name evidence="6" type="primary">rsmG</name>
    <name evidence="7" type="ORF">H9962_07200</name>
</gene>
<dbReference type="EC" id="2.1.1.-" evidence="6"/>
<dbReference type="GO" id="GO:0005829">
    <property type="term" value="C:cytosol"/>
    <property type="evidence" value="ECO:0007669"/>
    <property type="project" value="TreeGrafter"/>
</dbReference>
<comment type="caution">
    <text evidence="6">Lacks conserved residue(s) required for the propagation of feature annotation.</text>
</comment>
<keyword evidence="2 6" id="KW-0698">rRNA processing</keyword>
<evidence type="ECO:0000256" key="2">
    <source>
        <dbReference type="ARBA" id="ARBA00022552"/>
    </source>
</evidence>
<dbReference type="GO" id="GO:0070043">
    <property type="term" value="F:rRNA (guanine-N7-)-methyltransferase activity"/>
    <property type="evidence" value="ECO:0007669"/>
    <property type="project" value="UniProtKB-UniRule"/>
</dbReference>
<evidence type="ECO:0000256" key="1">
    <source>
        <dbReference type="ARBA" id="ARBA00022490"/>
    </source>
</evidence>
<dbReference type="Proteomes" id="UP000824225">
    <property type="component" value="Unassembled WGS sequence"/>
</dbReference>
<dbReference type="Gene3D" id="3.40.50.150">
    <property type="entry name" value="Vaccinia Virus protein VP39"/>
    <property type="match status" value="1"/>
</dbReference>
<keyword evidence="5 6" id="KW-0949">S-adenosyl-L-methionine</keyword>
<proteinExistence type="inferred from homology"/>
<protein>
    <recommendedName>
        <fullName evidence="6">Ribosomal RNA small subunit methyltransferase G</fullName>
        <ecNumber evidence="6">2.1.1.-</ecNumber>
    </recommendedName>
    <alternativeName>
        <fullName evidence="6">16S rRNA 7-methylguanosine methyltransferase</fullName>
        <shortName evidence="6">16S rRNA m7G methyltransferase</shortName>
    </alternativeName>
</protein>
<sequence>MERCRAAGWTLEPEQAEKLAAYLDLLMQWNRAMNLVGTHSWIETLERLVFDSFELARFLNHKVLLERTESALGQGSEAAFPICWDLGAGAGLPGVPLRILWERGEYWLVEAREKRALFLSTALARIPLPGTRVFRGRTETFMPGRQADLVLSRAFMPWREVLGLVRDHLAPGGRVILLTREVINAGELNAGTLKTDWRMTASEAYQVGPDTRRLYALAADPA</sequence>
<dbReference type="EMBL" id="DXAN01000023">
    <property type="protein sequence ID" value="HJA08960.1"/>
    <property type="molecule type" value="Genomic_DNA"/>
</dbReference>
<dbReference type="PANTHER" id="PTHR31760:SF0">
    <property type="entry name" value="S-ADENOSYL-L-METHIONINE-DEPENDENT METHYLTRANSFERASES SUPERFAMILY PROTEIN"/>
    <property type="match status" value="1"/>
</dbReference>
<dbReference type="Pfam" id="PF02527">
    <property type="entry name" value="GidB"/>
    <property type="match status" value="1"/>
</dbReference>
<name>A0A9D2HFM8_9BACT</name>
<comment type="subcellular location">
    <subcellularLocation>
        <location evidence="6">Cytoplasm</location>
    </subcellularLocation>
</comment>
<evidence type="ECO:0000256" key="4">
    <source>
        <dbReference type="ARBA" id="ARBA00022679"/>
    </source>
</evidence>
<keyword evidence="3 6" id="KW-0489">Methyltransferase</keyword>
<feature type="binding site" evidence="6">
    <location>
        <position position="153"/>
    </location>
    <ligand>
        <name>S-adenosyl-L-methionine</name>
        <dbReference type="ChEBI" id="CHEBI:59789"/>
    </ligand>
</feature>
<dbReference type="HAMAP" id="MF_00074">
    <property type="entry name" value="16SrRNA_methyltr_G"/>
    <property type="match status" value="1"/>
</dbReference>